<feature type="region of interest" description="Disordered" evidence="3">
    <location>
        <begin position="249"/>
        <end position="323"/>
    </location>
</feature>
<dbReference type="AlphaFoldDB" id="A0A836AIL8"/>
<evidence type="ECO:0000313" key="5">
    <source>
        <dbReference type="EMBL" id="KAG5215203.1"/>
    </source>
</evidence>
<keyword evidence="2" id="KW-0539">Nucleus</keyword>
<dbReference type="InterPro" id="IPR016197">
    <property type="entry name" value="Chromo-like_dom_sf"/>
</dbReference>
<dbReference type="Proteomes" id="UP000664991">
    <property type="component" value="Unassembled WGS sequence"/>
</dbReference>
<feature type="compositionally biased region" description="Basic and acidic residues" evidence="3">
    <location>
        <begin position="416"/>
        <end position="438"/>
    </location>
</feature>
<comment type="caution">
    <text evidence="5">The sequence shown here is derived from an EMBL/GenBank/DDBJ whole genome shotgun (WGS) entry which is preliminary data.</text>
</comment>
<dbReference type="GO" id="GO:0005634">
    <property type="term" value="C:nucleus"/>
    <property type="evidence" value="ECO:0007669"/>
    <property type="project" value="UniProtKB-SubCell"/>
</dbReference>
<feature type="domain" description="Chromo" evidence="4">
    <location>
        <begin position="466"/>
        <end position="524"/>
    </location>
</feature>
<evidence type="ECO:0000256" key="1">
    <source>
        <dbReference type="ARBA" id="ARBA00004123"/>
    </source>
</evidence>
<feature type="compositionally biased region" description="Basic and acidic residues" evidence="3">
    <location>
        <begin position="286"/>
        <end position="309"/>
    </location>
</feature>
<dbReference type="SMART" id="SM00300">
    <property type="entry name" value="ChSh"/>
    <property type="match status" value="1"/>
</dbReference>
<evidence type="ECO:0000313" key="6">
    <source>
        <dbReference type="Proteomes" id="UP000664991"/>
    </source>
</evidence>
<dbReference type="CDD" id="cd18654">
    <property type="entry name" value="CSD_HP1beta_Cbx1"/>
    <property type="match status" value="1"/>
</dbReference>
<dbReference type="FunFam" id="2.40.50.40:FF:000009">
    <property type="entry name" value="chromobox protein homolog 1"/>
    <property type="match status" value="1"/>
</dbReference>
<organism evidence="5 6">
    <name type="scientific">Ovis aries</name>
    <name type="common">Sheep</name>
    <dbReference type="NCBI Taxonomy" id="9940"/>
    <lineage>
        <taxon>Eukaryota</taxon>
        <taxon>Metazoa</taxon>
        <taxon>Chordata</taxon>
        <taxon>Craniata</taxon>
        <taxon>Vertebrata</taxon>
        <taxon>Euteleostomi</taxon>
        <taxon>Mammalia</taxon>
        <taxon>Eutheria</taxon>
        <taxon>Laurasiatheria</taxon>
        <taxon>Artiodactyla</taxon>
        <taxon>Ruminantia</taxon>
        <taxon>Pecora</taxon>
        <taxon>Bovidae</taxon>
        <taxon>Caprinae</taxon>
        <taxon>Ovis</taxon>
    </lineage>
</organism>
<evidence type="ECO:0000256" key="2">
    <source>
        <dbReference type="ARBA" id="ARBA00023242"/>
    </source>
</evidence>
<proteinExistence type="predicted"/>
<evidence type="ECO:0000259" key="4">
    <source>
        <dbReference type="PROSITE" id="PS50013"/>
    </source>
</evidence>
<dbReference type="InterPro" id="IPR000953">
    <property type="entry name" value="Chromo/chromo_shadow_dom"/>
</dbReference>
<dbReference type="EMBL" id="JAEMGP010000001">
    <property type="protein sequence ID" value="KAG5215203.1"/>
    <property type="molecule type" value="Genomic_DNA"/>
</dbReference>
<feature type="region of interest" description="Disordered" evidence="3">
    <location>
        <begin position="416"/>
        <end position="469"/>
    </location>
</feature>
<gene>
    <name evidence="5" type="ORF">JEQ12_000779</name>
</gene>
<protein>
    <recommendedName>
        <fullName evidence="4">Chromo domain-containing protein</fullName>
    </recommendedName>
</protein>
<dbReference type="SUPFAM" id="SSF54160">
    <property type="entry name" value="Chromo domain-like"/>
    <property type="match status" value="1"/>
</dbReference>
<evidence type="ECO:0000256" key="3">
    <source>
        <dbReference type="SAM" id="MobiDB-lite"/>
    </source>
</evidence>
<dbReference type="Pfam" id="PF01393">
    <property type="entry name" value="Chromo_shadow"/>
    <property type="match status" value="1"/>
</dbReference>
<dbReference type="PANTHER" id="PTHR22812">
    <property type="entry name" value="CHROMOBOX PROTEIN"/>
    <property type="match status" value="1"/>
</dbReference>
<sequence length="534" mass="59834">MLTSHVDGTRVVEREFKRGPSFHLPRPDRGEDSSFSVASGMLTSHVDGTRVVEREFKRGPSFHLPRPDRGEDSSFSVASGMLTSHVDGTRVVEREFKRGPSFHLPRPDRGEDSSFSVASGMLTSHVDGTRVVEREFKRGPSFHLPRPDRGEDSSFSVASGMLTSHVDGTRVVEREFKRGPSFHLPRPDRGEDSSFSVKSGMLTSYVDGTRVVEREFKRGPSFHLPRPDRGEDSSFSVKSGMLTSYVDGTRVRWSSPRPGGRTADARGTTDTRLPAAEMVGTGLRSRRVERAEETDPSRAPEGVKKRNDARPTPGSEVQPHPRTGQEFLVLKSALDMQSHYLIKIRTFTPANLVLWPQAQTERGRRFRRLRRPQVPDPGPPDQAAPGPEGETCRWESGARGWVPFVLPRLCSPEMISHDSQKTAHKTDKSEGGKCKADSDSEDKGEESKPKKKKKESEEPRGFAWGLEPERIIGATDSSGEFMFLMKWKNSDEADLFPAKEADVKCPQVVISFYEERLTWHSYPSEDDDKKDDKN</sequence>
<comment type="subcellular location">
    <subcellularLocation>
        <location evidence="1">Nucleus</location>
    </subcellularLocation>
</comment>
<feature type="region of interest" description="Disordered" evidence="3">
    <location>
        <begin position="361"/>
        <end position="394"/>
    </location>
</feature>
<dbReference type="Gene3D" id="2.40.50.40">
    <property type="match status" value="1"/>
</dbReference>
<reference evidence="5 6" key="1">
    <citation type="submission" date="2020-12" db="EMBL/GenBank/DDBJ databases">
        <title>De novo assembly of Tibetan sheep genome.</title>
        <authorList>
            <person name="Li X."/>
        </authorList>
    </citation>
    <scope>NUCLEOTIDE SEQUENCE [LARGE SCALE GENOMIC DNA]</scope>
    <source>
        <tissue evidence="5">Heart</tissue>
    </source>
</reference>
<dbReference type="InterPro" id="IPR008251">
    <property type="entry name" value="Chromo_shadow_dom"/>
</dbReference>
<dbReference type="InterPro" id="IPR051219">
    <property type="entry name" value="Heterochromatin_chromo-domain"/>
</dbReference>
<accession>A0A836AIL8</accession>
<dbReference type="PROSITE" id="PS50013">
    <property type="entry name" value="CHROMO_2"/>
    <property type="match status" value="1"/>
</dbReference>
<name>A0A836AIL8_SHEEP</name>